<feature type="transmembrane region" description="Helical" evidence="1">
    <location>
        <begin position="49"/>
        <end position="71"/>
    </location>
</feature>
<feature type="transmembrane region" description="Helical" evidence="1">
    <location>
        <begin position="203"/>
        <end position="223"/>
    </location>
</feature>
<dbReference type="Proteomes" id="UP001161247">
    <property type="component" value="Chromosome 9"/>
</dbReference>
<proteinExistence type="predicted"/>
<feature type="transmembrane region" description="Helical" evidence="1">
    <location>
        <begin position="83"/>
        <end position="102"/>
    </location>
</feature>
<name>A0AAV1EEU1_OLDCO</name>
<sequence length="273" mass="30995">MALSNQVRTQRSRRIVFTFHFLATFCQMAMSAIIPFYTNLYGEVATHSVGLVSANIGLALFSFIFVCLTFCWKEPSVRDYLRVLAYLIIFLVRLVALILALFGHKAVISDLSCIPFMFELIGVGIETWHDHLIEKRLQLIWGFIGAIVLILGESAGSVYMSLTHHKPLWFMVVNWIVSILSFLIVIVFYYLRSKTTGVTGNDNLRVYAFFLVFVARSGMLFYACATTLQKKTVKNIDFTCIPFVVELGSIWKSEFGSSSEPLARELAIRKEIL</sequence>
<feature type="transmembrane region" description="Helical" evidence="1">
    <location>
        <begin position="168"/>
        <end position="191"/>
    </location>
</feature>
<keyword evidence="3" id="KW-1185">Reference proteome</keyword>
<gene>
    <name evidence="2" type="ORF">OLC1_LOCUS24125</name>
</gene>
<keyword evidence="1" id="KW-0812">Transmembrane</keyword>
<evidence type="ECO:0000313" key="3">
    <source>
        <dbReference type="Proteomes" id="UP001161247"/>
    </source>
</evidence>
<evidence type="ECO:0000313" key="2">
    <source>
        <dbReference type="EMBL" id="CAI9118204.1"/>
    </source>
</evidence>
<feature type="transmembrane region" description="Helical" evidence="1">
    <location>
        <begin position="15"/>
        <end position="37"/>
    </location>
</feature>
<dbReference type="AlphaFoldDB" id="A0AAV1EEU1"/>
<evidence type="ECO:0000256" key="1">
    <source>
        <dbReference type="SAM" id="Phobius"/>
    </source>
</evidence>
<dbReference type="EMBL" id="OX459126">
    <property type="protein sequence ID" value="CAI9118204.1"/>
    <property type="molecule type" value="Genomic_DNA"/>
</dbReference>
<reference evidence="2" key="1">
    <citation type="submission" date="2023-03" db="EMBL/GenBank/DDBJ databases">
        <authorList>
            <person name="Julca I."/>
        </authorList>
    </citation>
    <scope>NUCLEOTIDE SEQUENCE</scope>
</reference>
<organism evidence="2 3">
    <name type="scientific">Oldenlandia corymbosa var. corymbosa</name>
    <dbReference type="NCBI Taxonomy" id="529605"/>
    <lineage>
        <taxon>Eukaryota</taxon>
        <taxon>Viridiplantae</taxon>
        <taxon>Streptophyta</taxon>
        <taxon>Embryophyta</taxon>
        <taxon>Tracheophyta</taxon>
        <taxon>Spermatophyta</taxon>
        <taxon>Magnoliopsida</taxon>
        <taxon>eudicotyledons</taxon>
        <taxon>Gunneridae</taxon>
        <taxon>Pentapetalae</taxon>
        <taxon>asterids</taxon>
        <taxon>lamiids</taxon>
        <taxon>Gentianales</taxon>
        <taxon>Rubiaceae</taxon>
        <taxon>Rubioideae</taxon>
        <taxon>Spermacoceae</taxon>
        <taxon>Hedyotis-Oldenlandia complex</taxon>
        <taxon>Oldenlandia</taxon>
    </lineage>
</organism>
<keyword evidence="1" id="KW-1133">Transmembrane helix</keyword>
<accession>A0AAV1EEU1</accession>
<protein>
    <submittedName>
        <fullName evidence="2">OLC1v1019739C1</fullName>
    </submittedName>
</protein>
<feature type="transmembrane region" description="Helical" evidence="1">
    <location>
        <begin position="140"/>
        <end position="162"/>
    </location>
</feature>
<keyword evidence="1" id="KW-0472">Membrane</keyword>